<name>A0A9P0NV09_ACAOB</name>
<dbReference type="Proteomes" id="UP001152888">
    <property type="component" value="Unassembled WGS sequence"/>
</dbReference>
<gene>
    <name evidence="2" type="ORF">ACAOBT_LOCUS2067</name>
</gene>
<evidence type="ECO:0000313" key="2">
    <source>
        <dbReference type="EMBL" id="CAH1957393.1"/>
    </source>
</evidence>
<evidence type="ECO:0000313" key="3">
    <source>
        <dbReference type="Proteomes" id="UP001152888"/>
    </source>
</evidence>
<feature type="compositionally biased region" description="Basic and acidic residues" evidence="1">
    <location>
        <begin position="96"/>
        <end position="108"/>
    </location>
</feature>
<protein>
    <submittedName>
        <fullName evidence="2">Uncharacterized protein</fullName>
    </submittedName>
</protein>
<keyword evidence="3" id="KW-1185">Reference proteome</keyword>
<dbReference type="OrthoDB" id="6772638at2759"/>
<evidence type="ECO:0000256" key="1">
    <source>
        <dbReference type="SAM" id="MobiDB-lite"/>
    </source>
</evidence>
<comment type="caution">
    <text evidence="2">The sequence shown here is derived from an EMBL/GenBank/DDBJ whole genome shotgun (WGS) entry which is preliminary data.</text>
</comment>
<feature type="compositionally biased region" description="Pro residues" evidence="1">
    <location>
        <begin position="77"/>
        <end position="88"/>
    </location>
</feature>
<feature type="compositionally biased region" description="Acidic residues" evidence="1">
    <location>
        <begin position="58"/>
        <end position="68"/>
    </location>
</feature>
<sequence length="151" mass="16783">MKCPPSGSGATKKKAYYLADVMQFAVPFIKTAIPPSPGNLPEMPGQQTTQVLSPSTSDYDENTAENDTEPASFSQQPSPPFSPPPPPLQQTAQTKRNAERSLITDKHLRWPHGGNVKRTQMCLSLNSLQLRRLNWTKINKMRGNKVLKCFC</sequence>
<reference evidence="2" key="1">
    <citation type="submission" date="2022-03" db="EMBL/GenBank/DDBJ databases">
        <authorList>
            <person name="Sayadi A."/>
        </authorList>
    </citation>
    <scope>NUCLEOTIDE SEQUENCE</scope>
</reference>
<dbReference type="EMBL" id="CAKOFQ010006670">
    <property type="protein sequence ID" value="CAH1957393.1"/>
    <property type="molecule type" value="Genomic_DNA"/>
</dbReference>
<feature type="region of interest" description="Disordered" evidence="1">
    <location>
        <begin position="31"/>
        <end position="114"/>
    </location>
</feature>
<organism evidence="2 3">
    <name type="scientific">Acanthoscelides obtectus</name>
    <name type="common">Bean weevil</name>
    <name type="synonym">Bruchus obtectus</name>
    <dbReference type="NCBI Taxonomy" id="200917"/>
    <lineage>
        <taxon>Eukaryota</taxon>
        <taxon>Metazoa</taxon>
        <taxon>Ecdysozoa</taxon>
        <taxon>Arthropoda</taxon>
        <taxon>Hexapoda</taxon>
        <taxon>Insecta</taxon>
        <taxon>Pterygota</taxon>
        <taxon>Neoptera</taxon>
        <taxon>Endopterygota</taxon>
        <taxon>Coleoptera</taxon>
        <taxon>Polyphaga</taxon>
        <taxon>Cucujiformia</taxon>
        <taxon>Chrysomeloidea</taxon>
        <taxon>Chrysomelidae</taxon>
        <taxon>Bruchinae</taxon>
        <taxon>Bruchini</taxon>
        <taxon>Acanthoscelides</taxon>
    </lineage>
</organism>
<proteinExistence type="predicted"/>
<feature type="compositionally biased region" description="Polar residues" evidence="1">
    <location>
        <begin position="45"/>
        <end position="57"/>
    </location>
</feature>
<accession>A0A9P0NV09</accession>
<dbReference type="AlphaFoldDB" id="A0A9P0NV09"/>